<evidence type="ECO:0000259" key="1">
    <source>
        <dbReference type="Pfam" id="PF08241"/>
    </source>
</evidence>
<dbReference type="Gene3D" id="3.40.50.150">
    <property type="entry name" value="Vaccinia Virus protein VP39"/>
    <property type="match status" value="1"/>
</dbReference>
<reference evidence="2 3" key="1">
    <citation type="journal article" date="2016" name="Nat. Commun.">
        <title>Thousands of microbial genomes shed light on interconnected biogeochemical processes in an aquifer system.</title>
        <authorList>
            <person name="Anantharaman K."/>
            <person name="Brown C.T."/>
            <person name="Hug L.A."/>
            <person name="Sharon I."/>
            <person name="Castelle C.J."/>
            <person name="Probst A.J."/>
            <person name="Thomas B.C."/>
            <person name="Singh A."/>
            <person name="Wilkins M.J."/>
            <person name="Karaoz U."/>
            <person name="Brodie E.L."/>
            <person name="Williams K.H."/>
            <person name="Hubbard S.S."/>
            <person name="Banfield J.F."/>
        </authorList>
    </citation>
    <scope>NUCLEOTIDE SEQUENCE [LARGE SCALE GENOMIC DNA]</scope>
</reference>
<sequence length="313" mass="35742">MRKELSAILSGTNPWHEEKTFIEREEVIKMNQSNERERLVVLKALQTAVQPVLEGYINSEECKNILEVGCGTGFFSRWLAPDWLTERISSLDVNLPSLREFQKLSPDGNLLRASIYRLPIGKERLDAVIGFSSFDSFLFLTRALGEVQRILKPGAKIILFQDLTTELYMEKGEENVSLETVERCHKDLIQDLEQKGFEIVAGRDDVLVGLAVESAEDIEKRVDADIPRREHPIFAGYDRGYAFPVFSRATREETGWTKEKVEEWLDSHDLAEIENTIKPARPFDDLQAGSGDVIEWVRIRCLVAEKTSDTKPR</sequence>
<dbReference type="GO" id="GO:0008757">
    <property type="term" value="F:S-adenosylmethionine-dependent methyltransferase activity"/>
    <property type="evidence" value="ECO:0007669"/>
    <property type="project" value="InterPro"/>
</dbReference>
<gene>
    <name evidence="2" type="ORF">A2Z23_01870</name>
</gene>
<protein>
    <recommendedName>
        <fullName evidence="1">Methyltransferase type 11 domain-containing protein</fullName>
    </recommendedName>
</protein>
<dbReference type="EMBL" id="MFAV01000040">
    <property type="protein sequence ID" value="OGD85921.1"/>
    <property type="molecule type" value="Genomic_DNA"/>
</dbReference>
<dbReference type="AlphaFoldDB" id="A0A1F5G218"/>
<dbReference type="SUPFAM" id="SSF53335">
    <property type="entry name" value="S-adenosyl-L-methionine-dependent methyltransferases"/>
    <property type="match status" value="1"/>
</dbReference>
<evidence type="ECO:0000313" key="3">
    <source>
        <dbReference type="Proteomes" id="UP000176628"/>
    </source>
</evidence>
<dbReference type="CDD" id="cd02440">
    <property type="entry name" value="AdoMet_MTases"/>
    <property type="match status" value="1"/>
</dbReference>
<dbReference type="InterPro" id="IPR013216">
    <property type="entry name" value="Methyltransf_11"/>
</dbReference>
<comment type="caution">
    <text evidence="2">The sequence shown here is derived from an EMBL/GenBank/DDBJ whole genome shotgun (WGS) entry which is preliminary data.</text>
</comment>
<feature type="domain" description="Methyltransferase type 11" evidence="1">
    <location>
        <begin position="66"/>
        <end position="158"/>
    </location>
</feature>
<dbReference type="Proteomes" id="UP000176628">
    <property type="component" value="Unassembled WGS sequence"/>
</dbReference>
<dbReference type="InterPro" id="IPR029063">
    <property type="entry name" value="SAM-dependent_MTases_sf"/>
</dbReference>
<proteinExistence type="predicted"/>
<accession>A0A1F5G218</accession>
<name>A0A1F5G218_9BACT</name>
<organism evidence="2 3">
    <name type="scientific">Candidatus Curtissbacteria bacterium RBG_16_39_7</name>
    <dbReference type="NCBI Taxonomy" id="1797707"/>
    <lineage>
        <taxon>Bacteria</taxon>
        <taxon>Candidatus Curtissiibacteriota</taxon>
    </lineage>
</organism>
<evidence type="ECO:0000313" key="2">
    <source>
        <dbReference type="EMBL" id="OGD85921.1"/>
    </source>
</evidence>
<dbReference type="Pfam" id="PF08241">
    <property type="entry name" value="Methyltransf_11"/>
    <property type="match status" value="1"/>
</dbReference>